<dbReference type="Proteomes" id="UP000092950">
    <property type="component" value="Chromosome"/>
</dbReference>
<keyword evidence="5" id="KW-1185">Reference proteome</keyword>
<proteinExistence type="predicted"/>
<name>A0A0J6BX92_9BORD</name>
<evidence type="ECO:0000256" key="1">
    <source>
        <dbReference type="SAM" id="Phobius"/>
    </source>
</evidence>
<evidence type="ECO:0000313" key="4">
    <source>
        <dbReference type="Proteomes" id="UP000053096"/>
    </source>
</evidence>
<accession>A0A0J6BX92</accession>
<gene>
    <name evidence="2" type="ORF">BBN53_20180</name>
    <name evidence="3" type="ORF">ERS370011_02344</name>
</gene>
<dbReference type="OrthoDB" id="8665906at2"/>
<reference evidence="3 4" key="1">
    <citation type="submission" date="2015-09" db="EMBL/GenBank/DDBJ databases">
        <authorList>
            <person name="Jackson K.R."/>
            <person name="Lunt B.L."/>
            <person name="Fisher J.N.B."/>
            <person name="Gardner A.V."/>
            <person name="Bailey M.E."/>
            <person name="Deus L.M."/>
            <person name="Earl A.S."/>
            <person name="Gibby P.D."/>
            <person name="Hartmann K.A."/>
            <person name="Liu J.E."/>
            <person name="Manci A.M."/>
            <person name="Nielsen D.A."/>
            <person name="Solomon M.B."/>
            <person name="Breakwell D.P."/>
            <person name="Burnett S.H."/>
            <person name="Grose J.H."/>
        </authorList>
    </citation>
    <scope>NUCLEOTIDE SEQUENCE [LARGE SCALE GENOMIC DNA]</scope>
    <source>
        <strain evidence="3 4">2789STDY5608636</strain>
    </source>
</reference>
<feature type="transmembrane region" description="Helical" evidence="1">
    <location>
        <begin position="136"/>
        <end position="161"/>
    </location>
</feature>
<sequence length="234" mass="25657">MMPLLAWLVIASYSIIHLLEYLSYYARVAGRLAGRPVTGYAIQNATITVTRFFYLALMPLLGFLIDKQIPTRQYISMGLGALLGATLLSLLGWSLRDRWIALLANFVRQRAGQPALGLAEVRAQLMQRHPVPARRITLLAAAVFLCYCLGVLLAYYFALVFHDYRSTISQLSGMVNGVATVLLTFVLEPRIASIVDARPAGDVHHAIQAMLNGRLIAVGILAPLLFLGVCIGFA</sequence>
<dbReference type="InterPro" id="IPR021260">
    <property type="entry name" value="Amj"/>
</dbReference>
<dbReference type="Proteomes" id="UP000053096">
    <property type="component" value="Unassembled WGS sequence"/>
</dbReference>
<dbReference type="AlphaFoldDB" id="A0A0J6BX92"/>
<dbReference type="EMBL" id="CP016440">
    <property type="protein sequence ID" value="ANY17999.1"/>
    <property type="molecule type" value="Genomic_DNA"/>
</dbReference>
<protein>
    <submittedName>
        <fullName evidence="2">Lipopolysaccharide biosynthesis protein</fullName>
    </submittedName>
    <submittedName>
        <fullName evidence="3">Protein of uncharacterized function (DUF2837)</fullName>
    </submittedName>
</protein>
<evidence type="ECO:0000313" key="5">
    <source>
        <dbReference type="Proteomes" id="UP000092950"/>
    </source>
</evidence>
<dbReference type="Pfam" id="PF10997">
    <property type="entry name" value="Amj"/>
    <property type="match status" value="1"/>
</dbReference>
<feature type="transmembrane region" description="Helical" evidence="1">
    <location>
        <begin position="77"/>
        <end position="95"/>
    </location>
</feature>
<feature type="transmembrane region" description="Helical" evidence="1">
    <location>
        <begin position="173"/>
        <end position="195"/>
    </location>
</feature>
<keyword evidence="1" id="KW-1133">Transmembrane helix</keyword>
<evidence type="ECO:0000313" key="3">
    <source>
        <dbReference type="EMBL" id="CUI80854.1"/>
    </source>
</evidence>
<dbReference type="RefSeq" id="WP_043207227.1">
    <property type="nucleotide sequence ID" value="NZ_CAJGUP010000229.1"/>
</dbReference>
<organism evidence="3 4">
    <name type="scientific">Bordetella pseudohinzii</name>
    <dbReference type="NCBI Taxonomy" id="1331258"/>
    <lineage>
        <taxon>Bacteria</taxon>
        <taxon>Pseudomonadati</taxon>
        <taxon>Pseudomonadota</taxon>
        <taxon>Betaproteobacteria</taxon>
        <taxon>Burkholderiales</taxon>
        <taxon>Alcaligenaceae</taxon>
        <taxon>Bordetella</taxon>
    </lineage>
</organism>
<dbReference type="KEGG" id="bpdz:BBN53_20180"/>
<accession>A0A0M7FGJ3</accession>
<keyword evidence="1" id="KW-0472">Membrane</keyword>
<evidence type="ECO:0000313" key="2">
    <source>
        <dbReference type="EMBL" id="ANY17999.1"/>
    </source>
</evidence>
<dbReference type="EMBL" id="CYTV01000005">
    <property type="protein sequence ID" value="CUI80854.1"/>
    <property type="molecule type" value="Genomic_DNA"/>
</dbReference>
<reference evidence="2 5" key="2">
    <citation type="submission" date="2016-07" db="EMBL/GenBank/DDBJ databases">
        <title>Complete genome sequences of Bordetella pseudohinzii.</title>
        <authorList>
            <person name="Spilker T."/>
            <person name="Darrah R."/>
            <person name="LiPuma J.J."/>
        </authorList>
    </citation>
    <scope>NUCLEOTIDE SEQUENCE [LARGE SCALE GENOMIC DNA]</scope>
    <source>
        <strain evidence="2 5">HI4681</strain>
    </source>
</reference>
<feature type="transmembrane region" description="Helical" evidence="1">
    <location>
        <begin position="42"/>
        <end position="65"/>
    </location>
</feature>
<keyword evidence="1" id="KW-0812">Transmembrane</keyword>
<feature type="transmembrane region" description="Helical" evidence="1">
    <location>
        <begin position="215"/>
        <end position="233"/>
    </location>
</feature>